<keyword evidence="12" id="KW-0963">Cytoplasm</keyword>
<gene>
    <name evidence="15" type="ORF">EVEC_LOCUS8487</name>
</gene>
<evidence type="ECO:0000256" key="7">
    <source>
        <dbReference type="ARBA" id="ARBA00023004"/>
    </source>
</evidence>
<keyword evidence="16" id="KW-1185">Reference proteome</keyword>
<dbReference type="Gene3D" id="3.30.499.10">
    <property type="entry name" value="Aconitase, domain 3"/>
    <property type="match status" value="2"/>
</dbReference>
<dbReference type="InterPro" id="IPR001030">
    <property type="entry name" value="Acoase/IPM_deHydtase_lsu_aba"/>
</dbReference>
<dbReference type="InterPro" id="IPR015928">
    <property type="entry name" value="Aconitase/3IPM_dehydase_swvl"/>
</dbReference>
<dbReference type="PANTHER" id="PTHR11670">
    <property type="entry name" value="ACONITASE/IRON-RESPONSIVE ELEMENT FAMILY MEMBER"/>
    <property type="match status" value="1"/>
</dbReference>
<dbReference type="NCBIfam" id="NF006757">
    <property type="entry name" value="PRK09277.1"/>
    <property type="match status" value="1"/>
</dbReference>
<dbReference type="PRINTS" id="PR00415">
    <property type="entry name" value="ACONITASE"/>
</dbReference>
<dbReference type="GO" id="GO:0046872">
    <property type="term" value="F:metal ion binding"/>
    <property type="evidence" value="ECO:0007669"/>
    <property type="project" value="UniProtKB-KW"/>
</dbReference>
<dbReference type="FunFam" id="3.30.499.10:FF:000005">
    <property type="entry name" value="cytoplasmic aconitate hydratase"/>
    <property type="match status" value="1"/>
</dbReference>
<dbReference type="GO" id="GO:0005737">
    <property type="term" value="C:cytoplasm"/>
    <property type="evidence" value="ECO:0007669"/>
    <property type="project" value="UniProtKB-SubCell"/>
</dbReference>
<evidence type="ECO:0000256" key="9">
    <source>
        <dbReference type="ARBA" id="ARBA00023239"/>
    </source>
</evidence>
<name>A0A0N4VED8_ENTVE</name>
<comment type="subcellular location">
    <subcellularLocation>
        <location evidence="12">Cytoplasm</location>
    </subcellularLocation>
</comment>
<evidence type="ECO:0000256" key="10">
    <source>
        <dbReference type="ARBA" id="ARBA00023501"/>
    </source>
</evidence>
<evidence type="ECO:0000313" key="15">
    <source>
        <dbReference type="EMBL" id="VDD93736.1"/>
    </source>
</evidence>
<dbReference type="OrthoDB" id="2279155at2759"/>
<evidence type="ECO:0000256" key="8">
    <source>
        <dbReference type="ARBA" id="ARBA00023014"/>
    </source>
</evidence>
<keyword evidence="9" id="KW-0456">Lyase</keyword>
<feature type="domain" description="Aconitase/3-isopropylmalate dehydratase large subunit alpha/beta/alpha" evidence="13">
    <location>
        <begin position="81"/>
        <end position="583"/>
    </location>
</feature>
<evidence type="ECO:0000259" key="14">
    <source>
        <dbReference type="Pfam" id="PF00694"/>
    </source>
</evidence>
<keyword evidence="8 12" id="KW-0411">Iron-sulfur</keyword>
<accession>A0A0N4VED8</accession>
<evidence type="ECO:0000256" key="11">
    <source>
        <dbReference type="ARBA" id="ARBA00029682"/>
    </source>
</evidence>
<evidence type="ECO:0000313" key="16">
    <source>
        <dbReference type="Proteomes" id="UP000274131"/>
    </source>
</evidence>
<dbReference type="GO" id="GO:0072350">
    <property type="term" value="P:tricarboxylic acid metabolic process"/>
    <property type="evidence" value="ECO:0007669"/>
    <property type="project" value="UniProtKB-ARBA"/>
</dbReference>
<reference evidence="15 16" key="2">
    <citation type="submission" date="2018-10" db="EMBL/GenBank/DDBJ databases">
        <authorList>
            <consortium name="Pathogen Informatics"/>
        </authorList>
    </citation>
    <scope>NUCLEOTIDE SEQUENCE [LARGE SCALE GENOMIC DNA]</scope>
</reference>
<dbReference type="EC" id="4.2.1.3" evidence="3"/>
<dbReference type="InterPro" id="IPR006249">
    <property type="entry name" value="Aconitase/IRP2"/>
</dbReference>
<dbReference type="Gene3D" id="3.20.19.10">
    <property type="entry name" value="Aconitase, domain 4"/>
    <property type="match status" value="1"/>
</dbReference>
<feature type="domain" description="Aconitase A/isopropylmalate dehydratase small subunit swivel" evidence="14">
    <location>
        <begin position="715"/>
        <end position="842"/>
    </location>
</feature>
<dbReference type="GO" id="GO:0051539">
    <property type="term" value="F:4 iron, 4 sulfur cluster binding"/>
    <property type="evidence" value="ECO:0007669"/>
    <property type="project" value="UniProtKB-KW"/>
</dbReference>
<dbReference type="SUPFAM" id="SSF52016">
    <property type="entry name" value="LeuD/IlvD-like"/>
    <property type="match status" value="1"/>
</dbReference>
<dbReference type="InterPro" id="IPR000573">
    <property type="entry name" value="AconitaseA/IPMdHydase_ssu_swvl"/>
</dbReference>
<keyword evidence="7 12" id="KW-0408">Iron</keyword>
<evidence type="ECO:0000259" key="13">
    <source>
        <dbReference type="Pfam" id="PF00330"/>
    </source>
</evidence>
<dbReference type="WBParaSite" id="EVEC_0000904601-mRNA-1">
    <property type="protein sequence ID" value="EVEC_0000904601-mRNA-1"/>
    <property type="gene ID" value="EVEC_0000904601"/>
</dbReference>
<dbReference type="CDD" id="cd01580">
    <property type="entry name" value="AcnA_IRP_Swivel"/>
    <property type="match status" value="1"/>
</dbReference>
<evidence type="ECO:0000256" key="3">
    <source>
        <dbReference type="ARBA" id="ARBA00012926"/>
    </source>
</evidence>
<proteinExistence type="inferred from homology"/>
<dbReference type="InterPro" id="IPR015931">
    <property type="entry name" value="Acnase/IPM_dHydase_lsu_aba_1/3"/>
</dbReference>
<keyword evidence="6" id="KW-0479">Metal-binding</keyword>
<evidence type="ECO:0000256" key="12">
    <source>
        <dbReference type="RuleBase" id="RU361275"/>
    </source>
</evidence>
<dbReference type="STRING" id="51028.A0A0N4VED8"/>
<comment type="similarity">
    <text evidence="2 12">Belongs to the aconitase/IPM isomerase family.</text>
</comment>
<dbReference type="GO" id="GO:0003994">
    <property type="term" value="F:aconitate hydratase activity"/>
    <property type="evidence" value="ECO:0007669"/>
    <property type="project" value="UniProtKB-EC"/>
</dbReference>
<evidence type="ECO:0000313" key="17">
    <source>
        <dbReference type="WBParaSite" id="EVEC_0000904601-mRNA-1"/>
    </source>
</evidence>
<dbReference type="SUPFAM" id="SSF53732">
    <property type="entry name" value="Aconitase iron-sulfur domain"/>
    <property type="match status" value="1"/>
</dbReference>
<dbReference type="Proteomes" id="UP000274131">
    <property type="component" value="Unassembled WGS sequence"/>
</dbReference>
<dbReference type="Gene3D" id="6.10.190.10">
    <property type="match status" value="1"/>
</dbReference>
<dbReference type="Pfam" id="PF00330">
    <property type="entry name" value="Aconitase"/>
    <property type="match status" value="1"/>
</dbReference>
<dbReference type="NCBIfam" id="NF009520">
    <property type="entry name" value="PRK12881.1"/>
    <property type="match status" value="1"/>
</dbReference>
<evidence type="ECO:0000256" key="5">
    <source>
        <dbReference type="ARBA" id="ARBA00022485"/>
    </source>
</evidence>
<keyword evidence="5 12" id="KW-0004">4Fe-4S</keyword>
<dbReference type="CDD" id="cd01586">
    <property type="entry name" value="AcnA_IRP"/>
    <property type="match status" value="1"/>
</dbReference>
<dbReference type="EMBL" id="UXUI01009449">
    <property type="protein sequence ID" value="VDD93736.1"/>
    <property type="molecule type" value="Genomic_DNA"/>
</dbReference>
<reference evidence="17" key="1">
    <citation type="submission" date="2017-02" db="UniProtKB">
        <authorList>
            <consortium name="WormBaseParasite"/>
        </authorList>
    </citation>
    <scope>IDENTIFICATION</scope>
</reference>
<comment type="cofactor">
    <cofactor evidence="1">
        <name>[4Fe-4S] cluster</name>
        <dbReference type="ChEBI" id="CHEBI:49883"/>
    </cofactor>
</comment>
<dbReference type="FunFam" id="3.30.499.10:FF:000002">
    <property type="entry name" value="Aconitate hydratase"/>
    <property type="match status" value="1"/>
</dbReference>
<sequence>MAYKSLLKELSVDGHTYKYYDIAAIDPVRYIVQPYNLPFYRIKKILEIFIEKLPISIRYLLESAVRNCDEFSIYKKDVETILDWQNTQKEVAEIPFKPTRVLSQDFTGIPAVVDLAAMRDAVKQLNGDPGKINPVCPVDLVIDHSVQVDFFGSSEALLKNQQKEFQRNRERFQFLKWGANAFKRLLIIPPGSGICHQINLEYLARLVFADENDLVYPDSVVGTDSHTTMNNGSGVLAWGVGGIEAEAVMLGQAITMVIPEVIGYRLIGKLPQHVTSTDLVLAVTKNLRDVGVVGKFVEFFGSGVTELSIADRATIANMCPEYGATIGFFPPDARTLTYYKNTGREEHVVRRAAEYLKKVQLFVDHNSEHMERVYTKVFELDLSQVVPCISGPKRPQDRIELTSLQANFRNSLASPLSFTGFGISPQSVQKTVPVVIDGNQYTLKHGSIVISAITSCTNTSNPSVMLGAGLLAKKAVEFGLTVPKYVKTSLSPGSHVVSRYLKESALLPYLEQLGYYVAGFGCMTCIGNSGPLHKEVIKAIENNDLVVAGILSGNRNFEGRIHPNVKANYLASPVLVVAFGIAGRIDIDFEKEPLGVISKDGAKKEVFLRDIWPSRDEVAEIEEKVVLPNFFKEVYGNIEQGSEEWRKIVCSHEQLYHWDQNSTYIRKVNFFDGMGQTLPPIGSIRSAYVLVVLGDSVTTDHISPAGGISKVSPAAKYLAERGVDPADFNTYGSRRGNHEVMARGTYANIRLLNKMASKPGPYAVHIPTGVEMSVFEVAERYCEEKRTTIVIAGKEYGCGSSRDWAAKGPYLLGVRAVIAESFERIHRSNLIGMGIIPLEFMRGQNFTTLELTGKEEYTIEIPQNLTPRCLIKVETNDGKIFTVLCRLDTEIEVTYYKNGGILPYMVRKLISG</sequence>
<dbReference type="Pfam" id="PF00694">
    <property type="entry name" value="Aconitase_C"/>
    <property type="match status" value="1"/>
</dbReference>
<protein>
    <recommendedName>
        <fullName evidence="4">Cytoplasmic aconitate hydratase</fullName>
        <ecNumber evidence="3">4.2.1.3</ecNumber>
    </recommendedName>
    <alternativeName>
        <fullName evidence="11">Citrate hydro-lyase</fullName>
    </alternativeName>
</protein>
<dbReference type="PROSITE" id="PS01244">
    <property type="entry name" value="ACONITASE_2"/>
    <property type="match status" value="1"/>
</dbReference>
<organism evidence="17">
    <name type="scientific">Enterobius vermicularis</name>
    <name type="common">Human pinworm</name>
    <dbReference type="NCBI Taxonomy" id="51028"/>
    <lineage>
        <taxon>Eukaryota</taxon>
        <taxon>Metazoa</taxon>
        <taxon>Ecdysozoa</taxon>
        <taxon>Nematoda</taxon>
        <taxon>Chromadorea</taxon>
        <taxon>Rhabditida</taxon>
        <taxon>Spirurina</taxon>
        <taxon>Oxyuridomorpha</taxon>
        <taxon>Oxyuroidea</taxon>
        <taxon>Oxyuridae</taxon>
        <taxon>Enterobius</taxon>
    </lineage>
</organism>
<dbReference type="NCBIfam" id="TIGR01341">
    <property type="entry name" value="aconitase_1"/>
    <property type="match status" value="1"/>
</dbReference>
<comment type="catalytic activity">
    <reaction evidence="10">
        <text>citrate = D-threo-isocitrate</text>
        <dbReference type="Rhea" id="RHEA:10336"/>
        <dbReference type="ChEBI" id="CHEBI:15562"/>
        <dbReference type="ChEBI" id="CHEBI:16947"/>
        <dbReference type="EC" id="4.2.1.3"/>
    </reaction>
</comment>
<evidence type="ECO:0000256" key="6">
    <source>
        <dbReference type="ARBA" id="ARBA00022723"/>
    </source>
</evidence>
<evidence type="ECO:0000256" key="4">
    <source>
        <dbReference type="ARBA" id="ARBA00020255"/>
    </source>
</evidence>
<dbReference type="InterPro" id="IPR018136">
    <property type="entry name" value="Aconitase_4Fe-4S_BS"/>
</dbReference>
<evidence type="ECO:0000256" key="1">
    <source>
        <dbReference type="ARBA" id="ARBA00001966"/>
    </source>
</evidence>
<dbReference type="InterPro" id="IPR036008">
    <property type="entry name" value="Aconitase_4Fe-4S_dom"/>
</dbReference>
<evidence type="ECO:0000256" key="2">
    <source>
        <dbReference type="ARBA" id="ARBA00007185"/>
    </source>
</evidence>
<dbReference type="InterPro" id="IPR044137">
    <property type="entry name" value="AcnA_IRP_Swivel"/>
</dbReference>
<dbReference type="FunFam" id="3.20.19.10:FF:000001">
    <property type="entry name" value="Aconitate hydratase"/>
    <property type="match status" value="1"/>
</dbReference>
<dbReference type="AlphaFoldDB" id="A0A0N4VED8"/>
<dbReference type="PROSITE" id="PS00450">
    <property type="entry name" value="ACONITASE_1"/>
    <property type="match status" value="1"/>
</dbReference>